<dbReference type="PRINTS" id="PR00095">
    <property type="entry name" value="ANTSNTHASEI"/>
</dbReference>
<evidence type="ECO:0000313" key="4">
    <source>
        <dbReference type="Proteomes" id="UP001062443"/>
    </source>
</evidence>
<evidence type="ECO:0000259" key="1">
    <source>
        <dbReference type="Pfam" id="PF00425"/>
    </source>
</evidence>
<dbReference type="PANTHER" id="PTHR11236">
    <property type="entry name" value="AMINOBENZOATE/ANTHRANILATE SYNTHASE"/>
    <property type="match status" value="1"/>
</dbReference>
<dbReference type="EMBL" id="BAQB01000040">
    <property type="protein sequence ID" value="GBR48546.1"/>
    <property type="molecule type" value="Genomic_DNA"/>
</dbReference>
<comment type="caution">
    <text evidence="3">The sequence shown here is derived from an EMBL/GenBank/DDBJ whole genome shotgun (WGS) entry which is preliminary data.</text>
</comment>
<dbReference type="Proteomes" id="UP001062443">
    <property type="component" value="Unassembled WGS sequence"/>
</dbReference>
<proteinExistence type="predicted"/>
<dbReference type="Pfam" id="PF04715">
    <property type="entry name" value="Anth_synt_I_N"/>
    <property type="match status" value="1"/>
</dbReference>
<evidence type="ECO:0000259" key="2">
    <source>
        <dbReference type="Pfam" id="PF04715"/>
    </source>
</evidence>
<dbReference type="InterPro" id="IPR015890">
    <property type="entry name" value="Chorismate_C"/>
</dbReference>
<dbReference type="InterPro" id="IPR005801">
    <property type="entry name" value="ADC_synthase"/>
</dbReference>
<dbReference type="PANTHER" id="PTHR11236:SF50">
    <property type="entry name" value="AMINODEOXYCHORISMATE SYNTHASE COMPONENT 1"/>
    <property type="match status" value="1"/>
</dbReference>
<dbReference type="SUPFAM" id="SSF56322">
    <property type="entry name" value="ADC synthase"/>
    <property type="match status" value="1"/>
</dbReference>
<reference evidence="3" key="1">
    <citation type="submission" date="2013-04" db="EMBL/GenBank/DDBJ databases">
        <title>The genome sequencing project of 58 acetic acid bacteria.</title>
        <authorList>
            <person name="Okamoto-Kainuma A."/>
            <person name="Ishikawa M."/>
            <person name="Umino S."/>
            <person name="Koizumi Y."/>
            <person name="Shiwa Y."/>
            <person name="Yoshikawa H."/>
            <person name="Matsutani M."/>
            <person name="Matsushita K."/>
        </authorList>
    </citation>
    <scope>NUCLEOTIDE SEQUENCE</scope>
    <source>
        <strain evidence="3">NBRC 106556</strain>
    </source>
</reference>
<name>A0ABQ0QKZ4_9PROT</name>
<dbReference type="Gene3D" id="3.60.120.10">
    <property type="entry name" value="Anthranilate synthase"/>
    <property type="match status" value="1"/>
</dbReference>
<dbReference type="InterPro" id="IPR019999">
    <property type="entry name" value="Anth_synth_I-like"/>
</dbReference>
<evidence type="ECO:0000313" key="3">
    <source>
        <dbReference type="EMBL" id="GBR48546.1"/>
    </source>
</evidence>
<protein>
    <submittedName>
        <fullName evidence="3">Para-aminobenzoate synthase component I</fullName>
    </submittedName>
</protein>
<gene>
    <name evidence="3" type="ORF">AA106556_1821</name>
</gene>
<dbReference type="InterPro" id="IPR006805">
    <property type="entry name" value="Anth_synth_I_N"/>
</dbReference>
<organism evidence="3 4">
    <name type="scientific">Neokomagataea tanensis NBRC 106556</name>
    <dbReference type="NCBI Taxonomy" id="1223519"/>
    <lineage>
        <taxon>Bacteria</taxon>
        <taxon>Pseudomonadati</taxon>
        <taxon>Pseudomonadota</taxon>
        <taxon>Alphaproteobacteria</taxon>
        <taxon>Acetobacterales</taxon>
        <taxon>Acetobacteraceae</taxon>
        <taxon>Neokomagataea</taxon>
    </lineage>
</organism>
<feature type="domain" description="Chorismate-utilising enzyme C-terminal" evidence="1">
    <location>
        <begin position="151"/>
        <end position="404"/>
    </location>
</feature>
<feature type="domain" description="Anthranilate synthase component I N-terminal" evidence="2">
    <location>
        <begin position="2"/>
        <end position="119"/>
    </location>
</feature>
<accession>A0ABQ0QKZ4</accession>
<keyword evidence="4" id="KW-1185">Reference proteome</keyword>
<sequence length="414" mass="45034">MLDSGGEDTTDRARWSWVCFSPSDTLIVTGTQVEHNGHVVSDDAWTALHKMQRPPSPAERILQAQTHIPFTGGLIGIASYEAGLRLEGLHSRHTQRAPELIAARFHNILAFDRLTQRCWWISHNRTPPPPIPAIVIPPTCPKLTFTADFTREEWIKAVETIRQHISQGDIFQANLTTRYTAPLPPSFDEIGAYAQLRQSSPAPFSAYFKSPPLSLLSASVERFLALSASGAVETRPIKGTAPATDNITHTAELLKADTKENAENLMITDLMRHDLGRICTLGSINVPQLCGVERFAHVLHLVSSVRGQLPAHLSAANLLQATLPPGSVTGAPKHKALQLIDQIERSSRGAYCGTVFRIGHDGSMDSSVIIRSAERSAGRLTIGAGGGITWPSDPAKEYDETTLKAAALLRSFSA</sequence>
<dbReference type="Pfam" id="PF00425">
    <property type="entry name" value="Chorismate_bind"/>
    <property type="match status" value="1"/>
</dbReference>